<dbReference type="EMBL" id="BBWU01000042">
    <property type="protein sequence ID" value="GAO40037.1"/>
    <property type="molecule type" value="Genomic_DNA"/>
</dbReference>
<dbReference type="STRING" id="1219043.SCH01S_42_00800"/>
<dbReference type="Pfam" id="PF02620">
    <property type="entry name" value="YceD"/>
    <property type="match status" value="1"/>
</dbReference>
<evidence type="ECO:0008006" key="3">
    <source>
        <dbReference type="Google" id="ProtNLM"/>
    </source>
</evidence>
<dbReference type="AlphaFoldDB" id="A0A0E9MQJ7"/>
<sequence length="176" mass="18933">MTPEFSRTVDADTISEAPRQVEISADEAERRRLAGRFGLKAIDSLSADVRLVRRAGILHADGHVRADVVQSCVVTDEPLPAHVDAPFNVRFVPDAYAHAADEELELSAEDCDTLPLEGGRIDLGELAAETLALALDPFPRSARADAALQEAGMGGEADMGPFAALRALKERMQKDD</sequence>
<name>A0A0E9MQJ7_9SPHN</name>
<evidence type="ECO:0000313" key="2">
    <source>
        <dbReference type="Proteomes" id="UP000033202"/>
    </source>
</evidence>
<comment type="caution">
    <text evidence="1">The sequence shown here is derived from an EMBL/GenBank/DDBJ whole genome shotgun (WGS) entry which is preliminary data.</text>
</comment>
<dbReference type="OrthoDB" id="8443793at2"/>
<dbReference type="InterPro" id="IPR003772">
    <property type="entry name" value="YceD"/>
</dbReference>
<organism evidence="1 2">
    <name type="scientific">Sphingomonas changbaiensis NBRC 104936</name>
    <dbReference type="NCBI Taxonomy" id="1219043"/>
    <lineage>
        <taxon>Bacteria</taxon>
        <taxon>Pseudomonadati</taxon>
        <taxon>Pseudomonadota</taxon>
        <taxon>Alphaproteobacteria</taxon>
        <taxon>Sphingomonadales</taxon>
        <taxon>Sphingomonadaceae</taxon>
        <taxon>Sphingomonas</taxon>
    </lineage>
</organism>
<reference evidence="1 2" key="1">
    <citation type="submission" date="2015-04" db="EMBL/GenBank/DDBJ databases">
        <title>Whole genome shotgun sequence of Sphingomonas changbaiensis NBRC 104936.</title>
        <authorList>
            <person name="Katano-Makiyama Y."/>
            <person name="Hosoyama A."/>
            <person name="Hashimoto M."/>
            <person name="Noguchi M."/>
            <person name="Tsuchikane K."/>
            <person name="Ohji S."/>
            <person name="Yamazoe A."/>
            <person name="Ichikawa N."/>
            <person name="Kimura A."/>
            <person name="Fujita N."/>
        </authorList>
    </citation>
    <scope>NUCLEOTIDE SEQUENCE [LARGE SCALE GENOMIC DNA]</scope>
    <source>
        <strain evidence="1 2">NBRC 104936</strain>
    </source>
</reference>
<accession>A0A0E9MQJ7</accession>
<dbReference type="RefSeq" id="WP_046348838.1">
    <property type="nucleotide sequence ID" value="NZ_BBWU01000042.1"/>
</dbReference>
<evidence type="ECO:0000313" key="1">
    <source>
        <dbReference type="EMBL" id="GAO40037.1"/>
    </source>
</evidence>
<proteinExistence type="predicted"/>
<dbReference type="Proteomes" id="UP000033202">
    <property type="component" value="Unassembled WGS sequence"/>
</dbReference>
<gene>
    <name evidence="1" type="ORF">SCH01S_42_00800</name>
</gene>
<protein>
    <recommendedName>
        <fullName evidence="3">DUF177 domain-containing protein</fullName>
    </recommendedName>
</protein>
<keyword evidence="2" id="KW-1185">Reference proteome</keyword>